<accession>A0ABQ5CPZ1</accession>
<evidence type="ECO:0000256" key="8">
    <source>
        <dbReference type="ARBA" id="ARBA00022932"/>
    </source>
</evidence>
<dbReference type="Gene3D" id="3.30.420.10">
    <property type="entry name" value="Ribonuclease H-like superfamily/Ribonuclease H"/>
    <property type="match status" value="1"/>
</dbReference>
<organism evidence="12 13">
    <name type="scientific">Tanacetum coccineum</name>
    <dbReference type="NCBI Taxonomy" id="301880"/>
    <lineage>
        <taxon>Eukaryota</taxon>
        <taxon>Viridiplantae</taxon>
        <taxon>Streptophyta</taxon>
        <taxon>Embryophyta</taxon>
        <taxon>Tracheophyta</taxon>
        <taxon>Spermatophyta</taxon>
        <taxon>Magnoliopsida</taxon>
        <taxon>eudicotyledons</taxon>
        <taxon>Gunneridae</taxon>
        <taxon>Pentapetalae</taxon>
        <taxon>asterids</taxon>
        <taxon>campanulids</taxon>
        <taxon>Asterales</taxon>
        <taxon>Asteraceae</taxon>
        <taxon>Asteroideae</taxon>
        <taxon>Anthemideae</taxon>
        <taxon>Anthemidinae</taxon>
        <taxon>Tanacetum</taxon>
    </lineage>
</organism>
<feature type="region of interest" description="Disordered" evidence="10">
    <location>
        <begin position="271"/>
        <end position="323"/>
    </location>
</feature>
<dbReference type="PROSITE" id="PS50994">
    <property type="entry name" value="INTEGRASE"/>
    <property type="match status" value="1"/>
</dbReference>
<reference evidence="12" key="1">
    <citation type="journal article" date="2022" name="Int. J. Mol. Sci.">
        <title>Draft Genome of Tanacetum Coccineum: Genomic Comparison of Closely Related Tanacetum-Family Plants.</title>
        <authorList>
            <person name="Yamashiro T."/>
            <person name="Shiraishi A."/>
            <person name="Nakayama K."/>
            <person name="Satake H."/>
        </authorList>
    </citation>
    <scope>NUCLEOTIDE SEQUENCE</scope>
</reference>
<evidence type="ECO:0000313" key="13">
    <source>
        <dbReference type="Proteomes" id="UP001151760"/>
    </source>
</evidence>
<keyword evidence="2" id="KW-0479">Metal-binding</keyword>
<dbReference type="InterPro" id="IPR036397">
    <property type="entry name" value="RNaseH_sf"/>
</dbReference>
<evidence type="ECO:0000256" key="1">
    <source>
        <dbReference type="ARBA" id="ARBA00022722"/>
    </source>
</evidence>
<feature type="compositionally biased region" description="Polar residues" evidence="10">
    <location>
        <begin position="278"/>
        <end position="290"/>
    </location>
</feature>
<feature type="compositionally biased region" description="Polar residues" evidence="10">
    <location>
        <begin position="300"/>
        <end position="312"/>
    </location>
</feature>
<keyword evidence="5" id="KW-0460">Magnesium</keyword>
<keyword evidence="7" id="KW-0695">RNA-directed DNA polymerase</keyword>
<feature type="compositionally biased region" description="Basic and acidic residues" evidence="10">
    <location>
        <begin position="673"/>
        <end position="689"/>
    </location>
</feature>
<dbReference type="PANTHER" id="PTHR42648:SF11">
    <property type="entry name" value="TRANSPOSON TY4-P GAG-POL POLYPROTEIN"/>
    <property type="match status" value="1"/>
</dbReference>
<keyword evidence="9" id="KW-0233">DNA recombination</keyword>
<feature type="compositionally biased region" description="Polar residues" evidence="10">
    <location>
        <begin position="751"/>
        <end position="787"/>
    </location>
</feature>
<dbReference type="Proteomes" id="UP001151760">
    <property type="component" value="Unassembled WGS sequence"/>
</dbReference>
<evidence type="ECO:0000256" key="2">
    <source>
        <dbReference type="ARBA" id="ARBA00022723"/>
    </source>
</evidence>
<name>A0ABQ5CPZ1_9ASTR</name>
<keyword evidence="8" id="KW-0239">DNA-directed DNA polymerase</keyword>
<feature type="region of interest" description="Disordered" evidence="10">
    <location>
        <begin position="655"/>
        <end position="724"/>
    </location>
</feature>
<keyword evidence="8" id="KW-0808">Transferase</keyword>
<protein>
    <submittedName>
        <fullName evidence="12">Retrovirus-related pol polyprotein from transposon TNT 1-94</fullName>
    </submittedName>
</protein>
<proteinExistence type="predicted"/>
<evidence type="ECO:0000256" key="4">
    <source>
        <dbReference type="ARBA" id="ARBA00022801"/>
    </source>
</evidence>
<reference evidence="12" key="2">
    <citation type="submission" date="2022-01" db="EMBL/GenBank/DDBJ databases">
        <authorList>
            <person name="Yamashiro T."/>
            <person name="Shiraishi A."/>
            <person name="Satake H."/>
            <person name="Nakayama K."/>
        </authorList>
    </citation>
    <scope>NUCLEOTIDE SEQUENCE</scope>
</reference>
<sequence length="888" mass="100001">MVQMTISITSMNANKFLMSVQVFKKFCSDEQIMTSDHNSSELRIHDHSNELSSSKLVPKVVPPADKTATSRQELELLFHHHITMLRSKLEYKFQDQENSEDIFSFGSALEDFISVVFVHERNIVQWIVHQCLAIGPIITMAINVLTILDIRPNGDALRKCILKGPYTPTFVTTPAVPATEDSPAVPEQTTVETVTNMTPENRAHYESEKEAIHLILTGIGDEIYSTVDAFITSQEMWKLMNSVLREWPSNLTHVALVLLLKHLQDPIINQSKSHKSYAPTSKASLPTRSHAATDTKQRDSQPITSPLSASASEKTKAKMGKDSTYHKEKMLLCKQAEKGVQLQAEQSDWLVKTRMKKLMNKSGSTLQLHGQRYKKCDDERVALANLIANLKLDVDENKKIQKQLKKANATLTQELTECKSILAETSRTLGESNSIRDSCLVALQNKQTEFERYKAFNDRTVDYDKLERKLNETLGLLAQKDIDIQEGLKVKAYEISVVQAKHDELVKHSLLTRSHYEGLVKEKTKGNDLLIVIVNCLYTSISSRNIFNSSNLSHAKAVTNSTWYMASKTVTSQLRLHQLALSKKDVVIGYQTEVCPGSTRYTWTLFLRSKDETPEVLKDFLTMIQRNLQALVISVRTDRGTEFLNKTLNAFFKEEGIEQSNSTPRTPEQNGVVERRNHARSFDEIKEISETSVANDTSGLVPQRQKASDYDNPDPAPELQNVFPSADTTVPSQQELDLLFGPLYDEFFNDGTSRVNKSSSPTDNSAPQDTNPSTNIHPTSEPTTPTNVHAEENNDDQAEFTNPFCTPVQEAAESSSRNLGNSNVHTFNQPHNSEYRWTKDHPLTQVRGNPSKPVQTRRQLATDPEMKNFISLTDYKSGNSLTNLLART</sequence>
<evidence type="ECO:0000256" key="6">
    <source>
        <dbReference type="ARBA" id="ARBA00022908"/>
    </source>
</evidence>
<keyword evidence="13" id="KW-1185">Reference proteome</keyword>
<gene>
    <name evidence="12" type="ORF">Tco_0907209</name>
</gene>
<feature type="compositionally biased region" description="Basic and acidic residues" evidence="10">
    <location>
        <begin position="313"/>
        <end position="323"/>
    </location>
</feature>
<evidence type="ECO:0000256" key="10">
    <source>
        <dbReference type="SAM" id="MobiDB-lite"/>
    </source>
</evidence>
<dbReference type="EMBL" id="BQNB010014334">
    <property type="protein sequence ID" value="GJT26934.1"/>
    <property type="molecule type" value="Genomic_DNA"/>
</dbReference>
<comment type="caution">
    <text evidence="12">The sequence shown here is derived from an EMBL/GenBank/DDBJ whole genome shotgun (WGS) entry which is preliminary data.</text>
</comment>
<keyword evidence="3" id="KW-0255">Endonuclease</keyword>
<keyword evidence="8" id="KW-0548">Nucleotidyltransferase</keyword>
<keyword evidence="4" id="KW-0378">Hydrolase</keyword>
<dbReference type="InterPro" id="IPR001584">
    <property type="entry name" value="Integrase_cat-core"/>
</dbReference>
<feature type="compositionally biased region" description="Polar residues" evidence="10">
    <location>
        <begin position="658"/>
        <end position="669"/>
    </location>
</feature>
<dbReference type="PANTHER" id="PTHR42648">
    <property type="entry name" value="TRANSPOSASE, PUTATIVE-RELATED"/>
    <property type="match status" value="1"/>
</dbReference>
<evidence type="ECO:0000256" key="7">
    <source>
        <dbReference type="ARBA" id="ARBA00022918"/>
    </source>
</evidence>
<evidence type="ECO:0000256" key="5">
    <source>
        <dbReference type="ARBA" id="ARBA00022842"/>
    </source>
</evidence>
<keyword evidence="6" id="KW-0229">DNA integration</keyword>
<evidence type="ECO:0000259" key="11">
    <source>
        <dbReference type="PROSITE" id="PS50994"/>
    </source>
</evidence>
<keyword evidence="1" id="KW-0540">Nuclease</keyword>
<evidence type="ECO:0000313" key="12">
    <source>
        <dbReference type="EMBL" id="GJT26934.1"/>
    </source>
</evidence>
<evidence type="ECO:0000256" key="9">
    <source>
        <dbReference type="ARBA" id="ARBA00023172"/>
    </source>
</evidence>
<feature type="compositionally biased region" description="Polar residues" evidence="10">
    <location>
        <begin position="690"/>
        <end position="700"/>
    </location>
</feature>
<dbReference type="SUPFAM" id="SSF53098">
    <property type="entry name" value="Ribonuclease H-like"/>
    <property type="match status" value="1"/>
</dbReference>
<evidence type="ECO:0000256" key="3">
    <source>
        <dbReference type="ARBA" id="ARBA00022759"/>
    </source>
</evidence>
<feature type="domain" description="Integrase catalytic" evidence="11">
    <location>
        <begin position="552"/>
        <end position="732"/>
    </location>
</feature>
<dbReference type="InterPro" id="IPR039537">
    <property type="entry name" value="Retrotran_Ty1/copia-like"/>
</dbReference>
<feature type="region of interest" description="Disordered" evidence="10">
    <location>
        <begin position="751"/>
        <end position="790"/>
    </location>
</feature>
<dbReference type="InterPro" id="IPR012337">
    <property type="entry name" value="RNaseH-like_sf"/>
</dbReference>